<evidence type="ECO:0000313" key="3">
    <source>
        <dbReference type="EMBL" id="OQO69274.1"/>
    </source>
</evidence>
<dbReference type="InterPro" id="IPR011050">
    <property type="entry name" value="Pectin_lyase_fold/virulence"/>
</dbReference>
<dbReference type="PANTHER" id="PTHR36453">
    <property type="entry name" value="SECRETED PROTEIN-RELATED"/>
    <property type="match status" value="1"/>
</dbReference>
<feature type="domain" description="Right handed beta helix" evidence="2">
    <location>
        <begin position="454"/>
        <end position="610"/>
    </location>
</feature>
<dbReference type="InterPro" id="IPR012334">
    <property type="entry name" value="Pectin_lyas_fold"/>
</dbReference>
<evidence type="ECO:0000313" key="4">
    <source>
        <dbReference type="Proteomes" id="UP000192477"/>
    </source>
</evidence>
<reference evidence="3 4" key="1">
    <citation type="journal article" date="2017" name="BMC Microbiol.">
        <title>Comparative genomics of Enterococcus spp. isolated from bovine feces.</title>
        <authorList>
            <person name="Beukers A.G."/>
            <person name="Zaheer R."/>
            <person name="Goji N."/>
            <person name="Amoako K.K."/>
            <person name="Chaves A.V."/>
            <person name="Ward M.P."/>
            <person name="McAllister T.A."/>
        </authorList>
    </citation>
    <scope>NUCLEOTIDE SEQUENCE [LARGE SCALE GENOMIC DNA]</scope>
    <source>
        <strain evidence="3 4">F1129D 143</strain>
    </source>
</reference>
<dbReference type="Pfam" id="PF13229">
    <property type="entry name" value="Beta_helix"/>
    <property type="match status" value="1"/>
</dbReference>
<name>A0A1V8YMA8_9ENTE</name>
<organism evidence="3 4">
    <name type="scientific">Enterococcus villorum</name>
    <dbReference type="NCBI Taxonomy" id="112904"/>
    <lineage>
        <taxon>Bacteria</taxon>
        <taxon>Bacillati</taxon>
        <taxon>Bacillota</taxon>
        <taxon>Bacilli</taxon>
        <taxon>Lactobacillales</taxon>
        <taxon>Enterococcaceae</taxon>
        <taxon>Enterococcus</taxon>
    </lineage>
</organism>
<dbReference type="AlphaFoldDB" id="A0A1V8YMA8"/>
<feature type="signal peptide" evidence="1">
    <location>
        <begin position="1"/>
        <end position="22"/>
    </location>
</feature>
<dbReference type="EMBL" id="MJEA01000011">
    <property type="protein sequence ID" value="OQO69274.1"/>
    <property type="molecule type" value="Genomic_DNA"/>
</dbReference>
<dbReference type="Proteomes" id="UP000192477">
    <property type="component" value="Unassembled WGS sequence"/>
</dbReference>
<evidence type="ECO:0000256" key="1">
    <source>
        <dbReference type="SAM" id="SignalP"/>
    </source>
</evidence>
<comment type="caution">
    <text evidence="3">The sequence shown here is derived from an EMBL/GenBank/DDBJ whole genome shotgun (WGS) entry which is preliminary data.</text>
</comment>
<dbReference type="SMART" id="SM00710">
    <property type="entry name" value="PbH1"/>
    <property type="match status" value="6"/>
</dbReference>
<proteinExistence type="predicted"/>
<accession>A0A1V8YMA8</accession>
<keyword evidence="1" id="KW-0732">Signal</keyword>
<dbReference type="PANTHER" id="PTHR36453:SF1">
    <property type="entry name" value="RIGHT HANDED BETA HELIX DOMAIN-CONTAINING PROTEIN"/>
    <property type="match status" value="1"/>
</dbReference>
<dbReference type="Gene3D" id="2.160.20.10">
    <property type="entry name" value="Single-stranded right-handed beta-helix, Pectin lyase-like"/>
    <property type="match status" value="2"/>
</dbReference>
<evidence type="ECO:0000259" key="2">
    <source>
        <dbReference type="Pfam" id="PF13229"/>
    </source>
</evidence>
<dbReference type="SUPFAM" id="SSF51126">
    <property type="entry name" value="Pectin lyase-like"/>
    <property type="match status" value="1"/>
</dbReference>
<gene>
    <name evidence="3" type="ORF">BH747_10225</name>
</gene>
<dbReference type="InterPro" id="IPR039448">
    <property type="entry name" value="Beta_helix"/>
</dbReference>
<protein>
    <recommendedName>
        <fullName evidence="2">Right handed beta helix domain-containing protein</fullName>
    </recommendedName>
</protein>
<dbReference type="InterPro" id="IPR006626">
    <property type="entry name" value="PbH1"/>
</dbReference>
<dbReference type="STRING" id="112904.BH747_10225"/>
<dbReference type="OrthoDB" id="9760240at2"/>
<dbReference type="RefSeq" id="WP_081184353.1">
    <property type="nucleotide sequence ID" value="NZ_MJEA01000011.1"/>
</dbReference>
<feature type="chain" id="PRO_5013274896" description="Right handed beta helix domain-containing protein" evidence="1">
    <location>
        <begin position="23"/>
        <end position="790"/>
    </location>
</feature>
<sequence>MKKILFLIGLVMFFFSNLNVFADDRPVMYISQNGKVGATGTVADPLNNIQEAVDRLKNQTNKENPGKIIIREGKYLLKDSLKLTKESSDLSIEAYPKEKVEISGEVTLDKNHFKKLKEVAGSQFSSKSRIQKDVQDKVLVYNLGAENIPIGSLNKNGFNWAQQPVQPELIVNGKRQTLAQWPNGNDYLDKSYLLAGIEKGNNADKLTGQEKINYDLAVKAGANEGDRPREWYFDKTDTPKSYEEMLALKAPIFYVANQELQQKMITWAPMTTENETQENQSERTDIDNQRIETEGWFSGYFENNYANDMVKIYSIDQQKQLIHTKYPSLQGVQDKRIQLKAINLLCELDEPGEYYIDRFKNHNVLYYLPKDDFIDTISLTSLDKPLLQIENSQRIQVKDITFSGGTNYGLTLKNATQCKIKDCVWTNFGLDAIRVGDNNQTITTDPSYATSGGGSNNRIENCVFHDLGGGGVYLSGGNTKTLVRGNNVVTNCEFYNISRLKTYTPAIYLEGVGNTASENSIHDAPHMVIQIMGNDMLVTKNKIKNTCTNASDMAPIYAGRSWNWLGNEISYNRIENVLGNGNYGIYLDDNFSGMKIKNNLFINILSNPIFSNKGYGQQIDGNIYLTNLPAVKYLSNHVSVNTRPIPNEKVLVYRYNDVLRLGDGTDYSNTQENIDLWYKHYQKDYPYLKQRYIPEANDPNQESDLNSIFVSSYQLLKHQIILGTGVSYSADQQFLTYQSTEFNSGFYQQQTPAEVGLNLETGQIQSDSILMTEKDYGADWVQQWNEGFKK</sequence>